<evidence type="ECO:0000313" key="2">
    <source>
        <dbReference type="Proteomes" id="UP000499080"/>
    </source>
</evidence>
<reference evidence="1 2" key="1">
    <citation type="journal article" date="2019" name="Sci. Rep.">
        <title>Orb-weaving spider Araneus ventricosus genome elucidates the spidroin gene catalogue.</title>
        <authorList>
            <person name="Kono N."/>
            <person name="Nakamura H."/>
            <person name="Ohtoshi R."/>
            <person name="Moran D.A.P."/>
            <person name="Shinohara A."/>
            <person name="Yoshida Y."/>
            <person name="Fujiwara M."/>
            <person name="Mori M."/>
            <person name="Tomita M."/>
            <person name="Arakawa K."/>
        </authorList>
    </citation>
    <scope>NUCLEOTIDE SEQUENCE [LARGE SCALE GENOMIC DNA]</scope>
</reference>
<comment type="caution">
    <text evidence="1">The sequence shown here is derived from an EMBL/GenBank/DDBJ whole genome shotgun (WGS) entry which is preliminary data.</text>
</comment>
<evidence type="ECO:0000313" key="1">
    <source>
        <dbReference type="EMBL" id="GBN35878.1"/>
    </source>
</evidence>
<name>A0A4Y2N8X8_ARAVE</name>
<dbReference type="GO" id="GO:0003676">
    <property type="term" value="F:nucleic acid binding"/>
    <property type="evidence" value="ECO:0007669"/>
    <property type="project" value="InterPro"/>
</dbReference>
<dbReference type="InterPro" id="IPR036397">
    <property type="entry name" value="RNaseH_sf"/>
</dbReference>
<dbReference type="AlphaFoldDB" id="A0A4Y2N8X8"/>
<dbReference type="Proteomes" id="UP000499080">
    <property type="component" value="Unassembled WGS sequence"/>
</dbReference>
<evidence type="ECO:0008006" key="3">
    <source>
        <dbReference type="Google" id="ProtNLM"/>
    </source>
</evidence>
<dbReference type="OrthoDB" id="6411356at2759"/>
<proteinExistence type="predicted"/>
<gene>
    <name evidence="1" type="ORF">AVEN_254816_1</name>
</gene>
<organism evidence="1 2">
    <name type="scientific">Araneus ventricosus</name>
    <name type="common">Orbweaver spider</name>
    <name type="synonym">Epeira ventricosa</name>
    <dbReference type="NCBI Taxonomy" id="182803"/>
    <lineage>
        <taxon>Eukaryota</taxon>
        <taxon>Metazoa</taxon>
        <taxon>Ecdysozoa</taxon>
        <taxon>Arthropoda</taxon>
        <taxon>Chelicerata</taxon>
        <taxon>Arachnida</taxon>
        <taxon>Araneae</taxon>
        <taxon>Araneomorphae</taxon>
        <taxon>Entelegynae</taxon>
        <taxon>Araneoidea</taxon>
        <taxon>Araneidae</taxon>
        <taxon>Araneus</taxon>
    </lineage>
</organism>
<dbReference type="EMBL" id="BGPR01008760">
    <property type="protein sequence ID" value="GBN35878.1"/>
    <property type="molecule type" value="Genomic_DNA"/>
</dbReference>
<accession>A0A4Y2N8X8</accession>
<protein>
    <recommendedName>
        <fullName evidence="3">Tc1-like transposase DDE domain-containing protein</fullName>
    </recommendedName>
</protein>
<sequence>MPFLRRGCFKLPHDEPLEYNLIILNDATSIARLSFVAHSSINPLDLSVRETPRKTRSRHDFTSSNSLIITEEDCKKATIPKRRLLYTLHLDLPRTLEMRLRKVPSPQFKTIFCYDVDSFHLRDIRLRDEFYLDILRQFLTESIQNSNKKVELIRKYLKTIKIFFGDLMSFHPELFSWILRIIYKESNDSLDVKEVLSAFDFKKWVLFHYYGCNPEILDFFLYHARCSGYVVRGHYSSGDLINLCVIYKKYSIVAVLLKYINAPHFMEVDYRFNTIRQPKRLTGNNRNHKTAAIGRDITGSTSANEVGISVFINGIMDKMKCFDILNKNLKQCAQKLSLGSKSIFQQDNDLKHTAEIVKLRLLNKYKMRLHIPTWSPNLNVIENLRSKVEVSAQKHNIRNKGHLRTVLQEELAPQATQTLVNSIPRRLEAVLKAKGYARKY</sequence>
<dbReference type="Gene3D" id="3.30.420.10">
    <property type="entry name" value="Ribonuclease H-like superfamily/Ribonuclease H"/>
    <property type="match status" value="1"/>
</dbReference>
<keyword evidence="2" id="KW-1185">Reference proteome</keyword>